<evidence type="ECO:0000313" key="1">
    <source>
        <dbReference type="EMBL" id="CAL1605476.1"/>
    </source>
</evidence>
<dbReference type="Gene3D" id="3.10.100.10">
    <property type="entry name" value="Mannose-Binding Protein A, subunit A"/>
    <property type="match status" value="1"/>
</dbReference>
<evidence type="ECO:0000313" key="2">
    <source>
        <dbReference type="Proteomes" id="UP001497482"/>
    </source>
</evidence>
<dbReference type="SUPFAM" id="SSF56436">
    <property type="entry name" value="C-type lectin-like"/>
    <property type="match status" value="1"/>
</dbReference>
<accession>A0AAV2LWP6</accession>
<protein>
    <recommendedName>
        <fullName evidence="3">C-type lectin domain-containing protein</fullName>
    </recommendedName>
</protein>
<reference evidence="1 2" key="1">
    <citation type="submission" date="2024-04" db="EMBL/GenBank/DDBJ databases">
        <authorList>
            <person name="Waldvogel A.-M."/>
            <person name="Schoenle A."/>
        </authorList>
    </citation>
    <scope>NUCLEOTIDE SEQUENCE [LARGE SCALE GENOMIC DNA]</scope>
</reference>
<keyword evidence="2" id="KW-1185">Reference proteome</keyword>
<dbReference type="Proteomes" id="UP001497482">
    <property type="component" value="Chromosome 5"/>
</dbReference>
<dbReference type="EMBL" id="OZ035827">
    <property type="protein sequence ID" value="CAL1605476.1"/>
    <property type="molecule type" value="Genomic_DNA"/>
</dbReference>
<dbReference type="AlphaFoldDB" id="A0AAV2LWP6"/>
<sequence length="67" mass="7490">MVWLGLRFIGGSWFWSDGADLTLPDLPSCPEPNRHCGALQLNRNSNSEPVIVLSDCSEMLNTFCYTL</sequence>
<dbReference type="InterPro" id="IPR016186">
    <property type="entry name" value="C-type_lectin-like/link_sf"/>
</dbReference>
<dbReference type="InterPro" id="IPR016187">
    <property type="entry name" value="CTDL_fold"/>
</dbReference>
<organism evidence="1 2">
    <name type="scientific">Knipowitschia caucasica</name>
    <name type="common">Caucasian dwarf goby</name>
    <name type="synonym">Pomatoschistus caucasicus</name>
    <dbReference type="NCBI Taxonomy" id="637954"/>
    <lineage>
        <taxon>Eukaryota</taxon>
        <taxon>Metazoa</taxon>
        <taxon>Chordata</taxon>
        <taxon>Craniata</taxon>
        <taxon>Vertebrata</taxon>
        <taxon>Euteleostomi</taxon>
        <taxon>Actinopterygii</taxon>
        <taxon>Neopterygii</taxon>
        <taxon>Teleostei</taxon>
        <taxon>Neoteleostei</taxon>
        <taxon>Acanthomorphata</taxon>
        <taxon>Gobiaria</taxon>
        <taxon>Gobiiformes</taxon>
        <taxon>Gobioidei</taxon>
        <taxon>Gobiidae</taxon>
        <taxon>Gobiinae</taxon>
        <taxon>Knipowitschia</taxon>
    </lineage>
</organism>
<proteinExistence type="predicted"/>
<gene>
    <name evidence="1" type="ORF">KC01_LOCUS32859</name>
</gene>
<evidence type="ECO:0008006" key="3">
    <source>
        <dbReference type="Google" id="ProtNLM"/>
    </source>
</evidence>
<name>A0AAV2LWP6_KNICA</name>